<dbReference type="GO" id="GO:0016020">
    <property type="term" value="C:membrane"/>
    <property type="evidence" value="ECO:0007669"/>
    <property type="project" value="UniProtKB-SubCell"/>
</dbReference>
<comment type="caution">
    <text evidence="7">The sequence shown here is derived from an EMBL/GenBank/DDBJ whole genome shotgun (WGS) entry which is preliminary data.</text>
</comment>
<evidence type="ECO:0000256" key="1">
    <source>
        <dbReference type="ARBA" id="ARBA00004141"/>
    </source>
</evidence>
<gene>
    <name evidence="7" type="primary">ytvI</name>
    <name evidence="7" type="ORF">CGZ75_00415</name>
</gene>
<dbReference type="OrthoDB" id="9774361at2"/>
<evidence type="ECO:0000256" key="4">
    <source>
        <dbReference type="ARBA" id="ARBA00022989"/>
    </source>
</evidence>
<dbReference type="Proteomes" id="UP000215145">
    <property type="component" value="Unassembled WGS sequence"/>
</dbReference>
<evidence type="ECO:0000313" key="7">
    <source>
        <dbReference type="EMBL" id="OXM15246.1"/>
    </source>
</evidence>
<dbReference type="PANTHER" id="PTHR21716:SF68">
    <property type="entry name" value="TRANSPORT PROTEIN YTVI-RELATED"/>
    <property type="match status" value="1"/>
</dbReference>
<sequence length="343" mass="36946">MSVKSLVFVAVGLMLLYLSFTVGAPFLLALIVAIFLEPVNQLLMKRARVNRIVAVIISCTLFTLLLLALATGIGFKLTAELIAFWNRAPAMASDANVFLLDMIDNAKELYTHIPPDSAVQLEKALNGLVSSLTGMVTALSRTIVSLASGLPGMFIFSIVFIVAVYMFSFSLSTMRASFLSLFHEESRPQVGAVLDNLKNSVFGFLRSQLLLSLVTYVITLIGLVSMRIDYAMAIALLVVVVDILPILGTGSVLVPWAAYMLLIGHPGTAIGLVLLFIVITVVRRIIEPKILGDSVGIGAISALISLYVGFKLVGVIGVFLGPLVVIIYMAARKAGLFQLKIRL</sequence>
<evidence type="ECO:0000256" key="3">
    <source>
        <dbReference type="ARBA" id="ARBA00022692"/>
    </source>
</evidence>
<feature type="transmembrane region" description="Helical" evidence="6">
    <location>
        <begin position="6"/>
        <end position="36"/>
    </location>
</feature>
<evidence type="ECO:0000256" key="6">
    <source>
        <dbReference type="SAM" id="Phobius"/>
    </source>
</evidence>
<dbReference type="AlphaFoldDB" id="A0A229NYY7"/>
<evidence type="ECO:0000256" key="5">
    <source>
        <dbReference type="ARBA" id="ARBA00023136"/>
    </source>
</evidence>
<keyword evidence="5 6" id="KW-0472">Membrane</keyword>
<dbReference type="GO" id="GO:0055085">
    <property type="term" value="P:transmembrane transport"/>
    <property type="evidence" value="ECO:0007669"/>
    <property type="project" value="TreeGrafter"/>
</dbReference>
<dbReference type="Pfam" id="PF01594">
    <property type="entry name" value="AI-2E_transport"/>
    <property type="match status" value="1"/>
</dbReference>
<feature type="transmembrane region" description="Helical" evidence="6">
    <location>
        <begin position="230"/>
        <end position="250"/>
    </location>
</feature>
<dbReference type="InterPro" id="IPR002549">
    <property type="entry name" value="AI-2E-like"/>
</dbReference>
<feature type="transmembrane region" description="Helical" evidence="6">
    <location>
        <begin position="314"/>
        <end position="331"/>
    </location>
</feature>
<name>A0A229NYY7_9BACL</name>
<reference evidence="7 8" key="1">
    <citation type="submission" date="2017-07" db="EMBL/GenBank/DDBJ databases">
        <title>Paenibacillus herberti R33 genome sequencing and assembly.</title>
        <authorList>
            <person name="Su W."/>
        </authorList>
    </citation>
    <scope>NUCLEOTIDE SEQUENCE [LARGE SCALE GENOMIC DNA]</scope>
    <source>
        <strain evidence="7 8">R33</strain>
    </source>
</reference>
<comment type="subcellular location">
    <subcellularLocation>
        <location evidence="1">Membrane</location>
        <topology evidence="1">Multi-pass membrane protein</topology>
    </subcellularLocation>
</comment>
<feature type="transmembrane region" description="Helical" evidence="6">
    <location>
        <begin position="151"/>
        <end position="171"/>
    </location>
</feature>
<dbReference type="RefSeq" id="WP_089522104.1">
    <property type="nucleotide sequence ID" value="NZ_NMUQ01000001.1"/>
</dbReference>
<evidence type="ECO:0000313" key="8">
    <source>
        <dbReference type="Proteomes" id="UP000215145"/>
    </source>
</evidence>
<dbReference type="EMBL" id="NMUQ01000001">
    <property type="protein sequence ID" value="OXM15246.1"/>
    <property type="molecule type" value="Genomic_DNA"/>
</dbReference>
<accession>A0A229NYY7</accession>
<comment type="similarity">
    <text evidence="2">Belongs to the autoinducer-2 exporter (AI-2E) (TC 2.A.86) family.</text>
</comment>
<dbReference type="InterPro" id="IPR014227">
    <property type="entry name" value="YtvI-like"/>
</dbReference>
<dbReference type="PANTHER" id="PTHR21716">
    <property type="entry name" value="TRANSMEMBRANE PROTEIN"/>
    <property type="match status" value="1"/>
</dbReference>
<keyword evidence="4 6" id="KW-1133">Transmembrane helix</keyword>
<dbReference type="NCBIfam" id="TIGR02872">
    <property type="entry name" value="spore_ytvI"/>
    <property type="match status" value="1"/>
</dbReference>
<proteinExistence type="inferred from homology"/>
<organism evidence="7 8">
    <name type="scientific">Paenibacillus herberti</name>
    <dbReference type="NCBI Taxonomy" id="1619309"/>
    <lineage>
        <taxon>Bacteria</taxon>
        <taxon>Bacillati</taxon>
        <taxon>Bacillota</taxon>
        <taxon>Bacilli</taxon>
        <taxon>Bacillales</taxon>
        <taxon>Paenibacillaceae</taxon>
        <taxon>Paenibacillus</taxon>
    </lineage>
</organism>
<keyword evidence="3 6" id="KW-0812">Transmembrane</keyword>
<feature type="transmembrane region" description="Helical" evidence="6">
    <location>
        <begin position="52"/>
        <end position="75"/>
    </location>
</feature>
<evidence type="ECO:0000256" key="2">
    <source>
        <dbReference type="ARBA" id="ARBA00009773"/>
    </source>
</evidence>
<feature type="transmembrane region" description="Helical" evidence="6">
    <location>
        <begin position="204"/>
        <end position="223"/>
    </location>
</feature>
<keyword evidence="8" id="KW-1185">Reference proteome</keyword>
<feature type="transmembrane region" description="Helical" evidence="6">
    <location>
        <begin position="256"/>
        <end position="278"/>
    </location>
</feature>
<protein>
    <submittedName>
        <fullName evidence="7">Sporulation integral membrane protein YtvI</fullName>
    </submittedName>
</protein>